<dbReference type="Gene3D" id="3.40.50.720">
    <property type="entry name" value="NAD(P)-binding Rossmann-like Domain"/>
    <property type="match status" value="1"/>
</dbReference>
<keyword evidence="3" id="KW-1185">Reference proteome</keyword>
<dbReference type="AlphaFoldDB" id="A0AAN9AN94"/>
<name>A0AAN9AN94_9CAEN</name>
<dbReference type="InterPro" id="IPR002347">
    <property type="entry name" value="SDR_fam"/>
</dbReference>
<proteinExistence type="predicted"/>
<dbReference type="EMBL" id="JBAMIC010000024">
    <property type="protein sequence ID" value="KAK7090030.1"/>
    <property type="molecule type" value="Genomic_DNA"/>
</dbReference>
<dbReference type="SUPFAM" id="SSF51735">
    <property type="entry name" value="NAD(P)-binding Rossmann-fold domains"/>
    <property type="match status" value="1"/>
</dbReference>
<dbReference type="PANTHER" id="PTHR43975:SF2">
    <property type="entry name" value="EG:BACR7A4.14 PROTEIN-RELATED"/>
    <property type="match status" value="1"/>
</dbReference>
<protein>
    <submittedName>
        <fullName evidence="2">Uncharacterized protein</fullName>
    </submittedName>
</protein>
<dbReference type="PROSITE" id="PS00061">
    <property type="entry name" value="ADH_SHORT"/>
    <property type="match status" value="1"/>
</dbReference>
<reference evidence="2 3" key="1">
    <citation type="submission" date="2024-02" db="EMBL/GenBank/DDBJ databases">
        <title>Chromosome-scale genome assembly of the rough periwinkle Littorina saxatilis.</title>
        <authorList>
            <person name="De Jode A."/>
            <person name="Faria R."/>
            <person name="Formenti G."/>
            <person name="Sims Y."/>
            <person name="Smith T.P."/>
            <person name="Tracey A."/>
            <person name="Wood J.M.D."/>
            <person name="Zagrodzka Z.B."/>
            <person name="Johannesson K."/>
            <person name="Butlin R.K."/>
            <person name="Leder E.H."/>
        </authorList>
    </citation>
    <scope>NUCLEOTIDE SEQUENCE [LARGE SCALE GENOMIC DNA]</scope>
    <source>
        <strain evidence="2">Snail1</strain>
        <tissue evidence="2">Muscle</tissue>
    </source>
</reference>
<evidence type="ECO:0000256" key="1">
    <source>
        <dbReference type="ARBA" id="ARBA00023002"/>
    </source>
</evidence>
<dbReference type="FunFam" id="3.40.50.720:FF:000084">
    <property type="entry name" value="Short-chain dehydrogenase reductase"/>
    <property type="match status" value="1"/>
</dbReference>
<dbReference type="PANTHER" id="PTHR43975">
    <property type="entry name" value="ZGC:101858"/>
    <property type="match status" value="1"/>
</dbReference>
<dbReference type="PRINTS" id="PR00080">
    <property type="entry name" value="SDRFAMILY"/>
</dbReference>
<dbReference type="Proteomes" id="UP001374579">
    <property type="component" value="Unassembled WGS sequence"/>
</dbReference>
<evidence type="ECO:0000313" key="2">
    <source>
        <dbReference type="EMBL" id="KAK7090030.1"/>
    </source>
</evidence>
<sequence length="262" mass="27833">MDDFKGKVILITGSSAGLGAGTAVHFADRGARLSLTGRDEAKLKGVVSKCVQAGLKESDVLTTVGDLTDETFRNQLVTRTVDTFGQLDVLVNNAGRAVPGQLSDPGMDSYHTQFDINLTAQVALTKLAVPHLLKVKGNIVNVSSYLGFVPLTGFGAYCMTKAALNMFTKVLALELAPEGVRVNAVNPGCCHSEIFRGFGMDNQQVEVVLESIAKINPVPRTGEPEDVARAIAFLASDKSSFITGELLVVDGGARYARGEIKF</sequence>
<dbReference type="EMBL" id="JBAMIC010000024">
    <property type="protein sequence ID" value="KAK7090029.1"/>
    <property type="molecule type" value="Genomic_DNA"/>
</dbReference>
<dbReference type="NCBIfam" id="NF005559">
    <property type="entry name" value="PRK07231.1"/>
    <property type="match status" value="1"/>
</dbReference>
<evidence type="ECO:0000313" key="3">
    <source>
        <dbReference type="Proteomes" id="UP001374579"/>
    </source>
</evidence>
<dbReference type="InterPro" id="IPR036291">
    <property type="entry name" value="NAD(P)-bd_dom_sf"/>
</dbReference>
<dbReference type="GO" id="GO:0016491">
    <property type="term" value="F:oxidoreductase activity"/>
    <property type="evidence" value="ECO:0007669"/>
    <property type="project" value="UniProtKB-KW"/>
</dbReference>
<gene>
    <name evidence="2" type="ORF">V1264_009887</name>
</gene>
<dbReference type="Pfam" id="PF13561">
    <property type="entry name" value="adh_short_C2"/>
    <property type="match status" value="1"/>
</dbReference>
<accession>A0AAN9AN94</accession>
<comment type="caution">
    <text evidence="2">The sequence shown here is derived from an EMBL/GenBank/DDBJ whole genome shotgun (WGS) entry which is preliminary data.</text>
</comment>
<organism evidence="2 3">
    <name type="scientific">Littorina saxatilis</name>
    <dbReference type="NCBI Taxonomy" id="31220"/>
    <lineage>
        <taxon>Eukaryota</taxon>
        <taxon>Metazoa</taxon>
        <taxon>Spiralia</taxon>
        <taxon>Lophotrochozoa</taxon>
        <taxon>Mollusca</taxon>
        <taxon>Gastropoda</taxon>
        <taxon>Caenogastropoda</taxon>
        <taxon>Littorinimorpha</taxon>
        <taxon>Littorinoidea</taxon>
        <taxon>Littorinidae</taxon>
        <taxon>Littorina</taxon>
    </lineage>
</organism>
<dbReference type="InterPro" id="IPR020904">
    <property type="entry name" value="Sc_DH/Rdtase_CS"/>
</dbReference>
<keyword evidence="1" id="KW-0560">Oxidoreductase</keyword>
<dbReference type="PRINTS" id="PR00081">
    <property type="entry name" value="GDHRDH"/>
</dbReference>